<proteinExistence type="inferred from homology"/>
<dbReference type="PANTHER" id="PTHR43649">
    <property type="entry name" value="ARABINOSE-BINDING PROTEIN-RELATED"/>
    <property type="match status" value="1"/>
</dbReference>
<comment type="similarity">
    <text evidence="1">Belongs to the bacterial solute-binding protein 1 family.</text>
</comment>
<dbReference type="PROSITE" id="PS51318">
    <property type="entry name" value="TAT"/>
    <property type="match status" value="1"/>
</dbReference>
<dbReference type="SUPFAM" id="SSF53850">
    <property type="entry name" value="Periplasmic binding protein-like II"/>
    <property type="match status" value="1"/>
</dbReference>
<evidence type="ECO:0000256" key="1">
    <source>
        <dbReference type="ARBA" id="ARBA00008520"/>
    </source>
</evidence>
<dbReference type="PANTHER" id="PTHR43649:SF34">
    <property type="entry name" value="ABC TRANSPORTER PERIPLASMIC-BINDING PROTEIN YCJN-RELATED"/>
    <property type="match status" value="1"/>
</dbReference>
<dbReference type="RefSeq" id="WP_120246315.1">
    <property type="nucleotide sequence ID" value="NZ_RAPO01000004.1"/>
</dbReference>
<reference evidence="4 5" key="1">
    <citation type="submission" date="2018-09" db="EMBL/GenBank/DDBJ databases">
        <title>Genomic Encyclopedia of Archaeal and Bacterial Type Strains, Phase II (KMG-II): from individual species to whole genera.</title>
        <authorList>
            <person name="Goeker M."/>
        </authorList>
    </citation>
    <scope>NUCLEOTIDE SEQUENCE [LARGE SCALE GENOMIC DNA]</scope>
    <source>
        <strain evidence="4 5">DSM 13151</strain>
    </source>
</reference>
<protein>
    <submittedName>
        <fullName evidence="4">Carbohydrate ABC transporter substrate-binding protein (CUT1 family)</fullName>
    </submittedName>
</protein>
<dbReference type="Gene3D" id="3.40.190.10">
    <property type="entry name" value="Periplasmic binding protein-like II"/>
    <property type="match status" value="2"/>
</dbReference>
<gene>
    <name evidence="4" type="ORF">ATJ93_3992</name>
</gene>
<dbReference type="Pfam" id="PF13416">
    <property type="entry name" value="SBP_bac_8"/>
    <property type="match status" value="1"/>
</dbReference>
<organism evidence="4 5">
    <name type="scientific">Halopiger aswanensis</name>
    <dbReference type="NCBI Taxonomy" id="148449"/>
    <lineage>
        <taxon>Archaea</taxon>
        <taxon>Methanobacteriati</taxon>
        <taxon>Methanobacteriota</taxon>
        <taxon>Stenosarchaea group</taxon>
        <taxon>Halobacteria</taxon>
        <taxon>Halobacteriales</taxon>
        <taxon>Natrialbaceae</taxon>
        <taxon>Halopiger</taxon>
    </lineage>
</organism>
<name>A0A3R7ECQ9_9EURY</name>
<evidence type="ECO:0000313" key="5">
    <source>
        <dbReference type="Proteomes" id="UP000283805"/>
    </source>
</evidence>
<evidence type="ECO:0000256" key="2">
    <source>
        <dbReference type="ARBA" id="ARBA00022448"/>
    </source>
</evidence>
<dbReference type="InterPro" id="IPR006059">
    <property type="entry name" value="SBP"/>
</dbReference>
<sequence>MPDSYSSPTGRTVRSSIRRRRFVKLTGATGLTASFAGCFGGSDDGASVLQLTATNEWQNNSDAIQEALYDAGLSEDIELEMISGGENTDEMQNQYSQWLNSNQEQPDLLAFDSGWTLPFIVREQILSLEGELSDDVIETVRSDYFEQSVNSVTSQDGELYGVPLYPDFPTIQYRKDLVEDAGYDWEQHATDPLSWEQFSHELADVYDQSDVDYGFNWQAASEIQLGCCVFNEFLTSWGGAYFGNPEENLYGPVGDRPVTVDEEPVLESLRMARTFIHGTDAPDTHDDFAGNITSEEAFQWGLSPSMSPFTDRNAVALRNWPYSININGADDALGEDMGVMPMPYGVPEGEGEYPGTGGSIGALGGWNYCVNPNTTQLEDCLEFLEVLTSEQFQRQNFELVGHIPPRPDVLENAGDVPIMGRYLDALSYAGDHTMARPVTEVWDQQVDPVAQEANAALMGDAGVEEAMSSLADRLSDIEAEYSGS</sequence>
<comment type="caution">
    <text evidence="4">The sequence shown here is derived from an EMBL/GenBank/DDBJ whole genome shotgun (WGS) entry which is preliminary data.</text>
</comment>
<dbReference type="AlphaFoldDB" id="A0A3R7ECQ9"/>
<dbReference type="OrthoDB" id="328108at2157"/>
<keyword evidence="5" id="KW-1185">Reference proteome</keyword>
<dbReference type="InterPro" id="IPR006311">
    <property type="entry name" value="TAT_signal"/>
</dbReference>
<evidence type="ECO:0000313" key="4">
    <source>
        <dbReference type="EMBL" id="RKD89166.1"/>
    </source>
</evidence>
<dbReference type="Proteomes" id="UP000283805">
    <property type="component" value="Unassembled WGS sequence"/>
</dbReference>
<keyword evidence="3" id="KW-0732">Signal</keyword>
<keyword evidence="2" id="KW-0813">Transport</keyword>
<dbReference type="InterPro" id="IPR050490">
    <property type="entry name" value="Bact_solute-bd_prot1"/>
</dbReference>
<dbReference type="EMBL" id="RAPO01000004">
    <property type="protein sequence ID" value="RKD89166.1"/>
    <property type="molecule type" value="Genomic_DNA"/>
</dbReference>
<evidence type="ECO:0000256" key="3">
    <source>
        <dbReference type="ARBA" id="ARBA00022729"/>
    </source>
</evidence>
<accession>A0A3R7ECQ9</accession>